<dbReference type="EMBL" id="CP028919">
    <property type="protein sequence ID" value="AWB50514.1"/>
    <property type="molecule type" value="Genomic_DNA"/>
</dbReference>
<evidence type="ECO:0000259" key="1">
    <source>
        <dbReference type="Pfam" id="PF18557"/>
    </source>
</evidence>
<proteinExistence type="predicted"/>
<evidence type="ECO:0000313" key="3">
    <source>
        <dbReference type="Proteomes" id="UP000244496"/>
    </source>
</evidence>
<geneLocation type="plasmid" evidence="2">
    <name>unnamed1</name>
</geneLocation>
<keyword evidence="3" id="KW-1185">Reference proteome</keyword>
<organism evidence="2 3">
    <name type="scientific">Paragemmobacter aquarius</name>
    <dbReference type="NCBI Taxonomy" id="2169400"/>
    <lineage>
        <taxon>Bacteria</taxon>
        <taxon>Pseudomonadati</taxon>
        <taxon>Pseudomonadota</taxon>
        <taxon>Alphaproteobacteria</taxon>
        <taxon>Rhodobacterales</taxon>
        <taxon>Paracoccaceae</taxon>
        <taxon>Paragemmobacter</taxon>
    </lineage>
</organism>
<sequence>MLGRMSDKKDKPALRNSIEENLRKVYQELMDEEVPDRFKQLLAQLKDSQIASAENDDGEGLK</sequence>
<dbReference type="Proteomes" id="UP000244496">
    <property type="component" value="Plasmid unnamed1"/>
</dbReference>
<reference evidence="2 3" key="1">
    <citation type="submission" date="2018-04" db="EMBL/GenBank/DDBJ databases">
        <title>Genome sequencing of Gemmobacter.</title>
        <authorList>
            <person name="Yi H."/>
            <person name="Baek M.-G."/>
        </authorList>
    </citation>
    <scope>NUCLEOTIDE SEQUENCE [LARGE SCALE GENOMIC DNA]</scope>
    <source>
        <strain evidence="2 3">HYN0069</strain>
        <plasmid evidence="3">Plasmid unnamed1</plasmid>
    </source>
</reference>
<dbReference type="AlphaFoldDB" id="A0A2S0URS0"/>
<evidence type="ECO:0000313" key="2">
    <source>
        <dbReference type="EMBL" id="AWB50514.1"/>
    </source>
</evidence>
<dbReference type="Pfam" id="PF18557">
    <property type="entry name" value="NepR"/>
    <property type="match status" value="1"/>
</dbReference>
<dbReference type="RefSeq" id="WP_108437323.1">
    <property type="nucleotide sequence ID" value="NZ_CP028919.1"/>
</dbReference>
<accession>A0A2S0URS0</accession>
<name>A0A2S0URS0_9RHOB</name>
<keyword evidence="2" id="KW-0614">Plasmid</keyword>
<protein>
    <recommendedName>
        <fullName evidence="1">Anti-sigma factor NepR domain-containing protein</fullName>
    </recommendedName>
</protein>
<gene>
    <name evidence="2" type="ORF">HYN69_18035</name>
</gene>
<dbReference type="InterPro" id="IPR041649">
    <property type="entry name" value="NepR"/>
</dbReference>
<dbReference type="KEGG" id="geh:HYN69_18035"/>
<feature type="domain" description="Anti-sigma factor NepR" evidence="1">
    <location>
        <begin position="17"/>
        <end position="48"/>
    </location>
</feature>